<evidence type="ECO:0000313" key="2">
    <source>
        <dbReference type="Proteomes" id="UP000190777"/>
    </source>
</evidence>
<sequence length="59" mass="7278">MIFIITIIIKCLDVDFKGNLAQIYSLYDNRKMTYFQKNICHSQHFLKKYHPFVKVWHWV</sequence>
<comment type="caution">
    <text evidence="1">The sequence shown here is derived from an EMBL/GenBank/DDBJ whole genome shotgun (WGS) entry which is preliminary data.</text>
</comment>
<gene>
    <name evidence="1" type="ORF">B5J93_01750</name>
</gene>
<keyword evidence="2" id="KW-1185">Reference proteome</keyword>
<reference evidence="1 2" key="1">
    <citation type="submission" date="2017-03" db="EMBL/GenBank/DDBJ databases">
        <title>Draft genome sequence of Moraxella equi CCUG 4950T type strain.</title>
        <authorList>
            <person name="Salva-Serra F."/>
            <person name="Engstrom-Jakobsson H."/>
            <person name="Thorell K."/>
            <person name="Jaen-Luchoro D."/>
            <person name="Gonzales-Siles L."/>
            <person name="Karlsson R."/>
            <person name="Yazdan S."/>
            <person name="Boulund F."/>
            <person name="Johnning A."/>
            <person name="Engstrand L."/>
            <person name="Kristiansson E."/>
            <person name="Moore E."/>
        </authorList>
    </citation>
    <scope>NUCLEOTIDE SEQUENCE [LARGE SCALE GENOMIC DNA]</scope>
    <source>
        <strain evidence="1 2">CCUG 4950</strain>
    </source>
</reference>
<accession>A0ABX3NKH8</accession>
<proteinExistence type="predicted"/>
<organism evidence="1 2">
    <name type="scientific">Moraxella equi</name>
    <dbReference type="NCBI Taxonomy" id="60442"/>
    <lineage>
        <taxon>Bacteria</taxon>
        <taxon>Pseudomonadati</taxon>
        <taxon>Pseudomonadota</taxon>
        <taxon>Gammaproteobacteria</taxon>
        <taxon>Moraxellales</taxon>
        <taxon>Moraxellaceae</taxon>
        <taxon>Moraxella</taxon>
    </lineage>
</organism>
<evidence type="ECO:0000313" key="1">
    <source>
        <dbReference type="EMBL" id="OPH39875.1"/>
    </source>
</evidence>
<dbReference type="Proteomes" id="UP000190777">
    <property type="component" value="Unassembled WGS sequence"/>
</dbReference>
<protein>
    <submittedName>
        <fullName evidence="1">Uncharacterized protein</fullName>
    </submittedName>
</protein>
<name>A0ABX3NKH8_9GAMM</name>
<dbReference type="EMBL" id="MXAP01000019">
    <property type="protein sequence ID" value="OPH39875.1"/>
    <property type="molecule type" value="Genomic_DNA"/>
</dbReference>